<gene>
    <name evidence="2" type="primary">spc_3</name>
    <name evidence="1" type="synonym">spc_0</name>
    <name evidence="4" type="synonym">spc_1</name>
    <name evidence="3" type="synonym">spc_2</name>
    <name evidence="2" type="ORF">CM83_67947</name>
    <name evidence="4" type="ORF">CM83_67950</name>
    <name evidence="3" type="ORF">CM83_67953</name>
    <name evidence="1" type="ORF">CM83_67954</name>
</gene>
<organism evidence="2">
    <name type="scientific">Lygus hesperus</name>
    <name type="common">Western plant bug</name>
    <dbReference type="NCBI Taxonomy" id="30085"/>
    <lineage>
        <taxon>Eukaryota</taxon>
        <taxon>Metazoa</taxon>
        <taxon>Ecdysozoa</taxon>
        <taxon>Arthropoda</taxon>
        <taxon>Hexapoda</taxon>
        <taxon>Insecta</taxon>
        <taxon>Pterygota</taxon>
        <taxon>Neoptera</taxon>
        <taxon>Paraneoptera</taxon>
        <taxon>Hemiptera</taxon>
        <taxon>Heteroptera</taxon>
        <taxon>Panheteroptera</taxon>
        <taxon>Cimicomorpha</taxon>
        <taxon>Miridae</taxon>
        <taxon>Mirini</taxon>
        <taxon>Lygus</taxon>
    </lineage>
</organism>
<dbReference type="EMBL" id="GBHO01045292">
    <property type="protein sequence ID" value="JAF98311.1"/>
    <property type="molecule type" value="Transcribed_RNA"/>
</dbReference>
<evidence type="ECO:0000313" key="3">
    <source>
        <dbReference type="EMBL" id="JAF98318.1"/>
    </source>
</evidence>
<dbReference type="GO" id="GO:0016779">
    <property type="term" value="F:nucleotidyltransferase activity"/>
    <property type="evidence" value="ECO:0007669"/>
    <property type="project" value="UniProtKB-KW"/>
</dbReference>
<keyword evidence="2" id="KW-0808">Transferase</keyword>
<evidence type="ECO:0000313" key="1">
    <source>
        <dbReference type="EMBL" id="JAF98311.1"/>
    </source>
</evidence>
<reference evidence="2" key="1">
    <citation type="journal article" date="2014" name="PLoS ONE">
        <title>Transcriptome-Based Identification of ABC Transporters in the Western Tarnished Plant Bug Lygus hesperus.</title>
        <authorList>
            <person name="Hull J.J."/>
            <person name="Chaney K."/>
            <person name="Geib S.M."/>
            <person name="Fabrick J.A."/>
            <person name="Brent C.S."/>
            <person name="Walsh D."/>
            <person name="Lavine L.C."/>
        </authorList>
    </citation>
    <scope>NUCLEOTIDE SEQUENCE</scope>
</reference>
<keyword evidence="2" id="KW-0548">Nucleotidyltransferase</keyword>
<accession>A0A0A9VSU8</accession>
<name>A0A0A9VSU8_LYGHE</name>
<proteinExistence type="predicted"/>
<sequence>MLYFDHKSGIKIIIQDSLEGEVLAGVDFFHSGLESGLQVLVGDDLQIVVVVSEVVVDTFVLDFRPPGVGEDEQVDRTQTGNGSCVNVQLADSCILLESDLESCVVLSHLDLHATAAADWEWRSWSKYYGGLLFLKGGFKLQQNNYIYVYACVCIYSWSTSEKL</sequence>
<dbReference type="EMBL" id="GBHO01045283">
    <property type="protein sequence ID" value="JAF98320.1"/>
    <property type="molecule type" value="Transcribed_RNA"/>
</dbReference>
<reference evidence="2" key="2">
    <citation type="submission" date="2014-07" db="EMBL/GenBank/DDBJ databases">
        <authorList>
            <person name="Hull J."/>
        </authorList>
    </citation>
    <scope>NUCLEOTIDE SEQUENCE</scope>
</reference>
<dbReference type="AlphaFoldDB" id="A0A0A9VSU8"/>
<evidence type="ECO:0000313" key="2">
    <source>
        <dbReference type="EMBL" id="JAF98315.1"/>
    </source>
</evidence>
<evidence type="ECO:0000313" key="4">
    <source>
        <dbReference type="EMBL" id="JAF98320.1"/>
    </source>
</evidence>
<protein>
    <submittedName>
        <fullName evidence="2">Streptomycin 3''-adenylyltransferase</fullName>
    </submittedName>
</protein>
<dbReference type="EMBL" id="GBHO01045285">
    <property type="protein sequence ID" value="JAF98318.1"/>
    <property type="molecule type" value="Transcribed_RNA"/>
</dbReference>
<dbReference type="EMBL" id="GBHO01045288">
    <property type="protein sequence ID" value="JAF98315.1"/>
    <property type="molecule type" value="Transcribed_RNA"/>
</dbReference>